<evidence type="ECO:0000313" key="4">
    <source>
        <dbReference type="Proteomes" id="UP000440498"/>
    </source>
</evidence>
<dbReference type="Pfam" id="PF00106">
    <property type="entry name" value="adh_short"/>
    <property type="match status" value="1"/>
</dbReference>
<sequence length="259" mass="27997">MRPLNRTITTWAGRRVWLVGASSGIGAALAQELLLAGARVALSARRAELLQGVAARHPQAIVAPFDILDQDAWAERYQYICDQAGGVDLIVFCAAAYHPERSWDVSPDGAAHTLAVNLGSVYTGLATVLPAMLARGSGGIAIVASVAGYVGLPNASVYGPSKAALINLAELLYTDLRPRGLDVYLINPGFVQTPLTAQNQFAMPALQTPQAAAKAIRRGFAAGLFEIHFPKRFTLILKLLRWLPYRWRFALITHFLIPQ</sequence>
<comment type="caution">
    <text evidence="3">The sequence shown here is derived from an EMBL/GenBank/DDBJ whole genome shotgun (WGS) entry which is preliminary data.</text>
</comment>
<accession>A0A6A7MZX0</accession>
<dbReference type="Gene3D" id="3.40.50.720">
    <property type="entry name" value="NAD(P)-binding Rossmann-like Domain"/>
    <property type="match status" value="1"/>
</dbReference>
<evidence type="ECO:0000256" key="1">
    <source>
        <dbReference type="ARBA" id="ARBA00006484"/>
    </source>
</evidence>
<dbReference type="PANTHER" id="PTHR44196:SF1">
    <property type="entry name" value="DEHYDROGENASE_REDUCTASE SDR FAMILY MEMBER 7B"/>
    <property type="match status" value="1"/>
</dbReference>
<dbReference type="GO" id="GO:0016020">
    <property type="term" value="C:membrane"/>
    <property type="evidence" value="ECO:0007669"/>
    <property type="project" value="TreeGrafter"/>
</dbReference>
<keyword evidence="4" id="KW-1185">Reference proteome</keyword>
<dbReference type="InterPro" id="IPR002347">
    <property type="entry name" value="SDR_fam"/>
</dbReference>
<dbReference type="GO" id="GO:0016491">
    <property type="term" value="F:oxidoreductase activity"/>
    <property type="evidence" value="ECO:0007669"/>
    <property type="project" value="UniProtKB-KW"/>
</dbReference>
<proteinExistence type="inferred from homology"/>
<evidence type="ECO:0000313" key="3">
    <source>
        <dbReference type="EMBL" id="MQA38326.1"/>
    </source>
</evidence>
<evidence type="ECO:0000256" key="2">
    <source>
        <dbReference type="ARBA" id="ARBA00023002"/>
    </source>
</evidence>
<protein>
    <submittedName>
        <fullName evidence="3">SDR family NAD(P)-dependent oxidoreductase</fullName>
    </submittedName>
</protein>
<organism evidence="3 4">
    <name type="scientific">Rugamonas aquatica</name>
    <dbReference type="NCBI Taxonomy" id="2743357"/>
    <lineage>
        <taxon>Bacteria</taxon>
        <taxon>Pseudomonadati</taxon>
        <taxon>Pseudomonadota</taxon>
        <taxon>Betaproteobacteria</taxon>
        <taxon>Burkholderiales</taxon>
        <taxon>Oxalobacteraceae</taxon>
        <taxon>Telluria group</taxon>
        <taxon>Rugamonas</taxon>
    </lineage>
</organism>
<dbReference type="SUPFAM" id="SSF51735">
    <property type="entry name" value="NAD(P)-binding Rossmann-fold domains"/>
    <property type="match status" value="1"/>
</dbReference>
<dbReference type="PRINTS" id="PR00081">
    <property type="entry name" value="GDHRDH"/>
</dbReference>
<dbReference type="AlphaFoldDB" id="A0A6A7MZX0"/>
<reference evidence="3 4" key="1">
    <citation type="submission" date="2019-10" db="EMBL/GenBank/DDBJ databases">
        <title>Two novel species isolated from a subtropical stream in China.</title>
        <authorList>
            <person name="Lu H."/>
        </authorList>
    </citation>
    <scope>NUCLEOTIDE SEQUENCE [LARGE SCALE GENOMIC DNA]</scope>
    <source>
        <strain evidence="3 4">FT29W</strain>
    </source>
</reference>
<keyword evidence="2" id="KW-0560">Oxidoreductase</keyword>
<dbReference type="InterPro" id="IPR036291">
    <property type="entry name" value="NAD(P)-bd_dom_sf"/>
</dbReference>
<dbReference type="PANTHER" id="PTHR44196">
    <property type="entry name" value="DEHYDROGENASE/REDUCTASE SDR FAMILY MEMBER 7B"/>
    <property type="match status" value="1"/>
</dbReference>
<dbReference type="RefSeq" id="WP_152837735.1">
    <property type="nucleotide sequence ID" value="NZ_WHUG01000003.1"/>
</dbReference>
<dbReference type="EMBL" id="WHUG01000003">
    <property type="protein sequence ID" value="MQA38326.1"/>
    <property type="molecule type" value="Genomic_DNA"/>
</dbReference>
<name>A0A6A7MZX0_9BURK</name>
<gene>
    <name evidence="3" type="ORF">GEV02_09215</name>
</gene>
<dbReference type="Proteomes" id="UP000440498">
    <property type="component" value="Unassembled WGS sequence"/>
</dbReference>
<comment type="similarity">
    <text evidence="1">Belongs to the short-chain dehydrogenases/reductases (SDR) family.</text>
</comment>